<reference evidence="1 2" key="1">
    <citation type="submission" date="2016-09" db="EMBL/GenBank/DDBJ databases">
        <title>genome sequence of Mycobacterium sp. 739 SCH.</title>
        <authorList>
            <person name="Greninger A.L."/>
            <person name="Qin X."/>
            <person name="Jerome K."/>
            <person name="Vora S."/>
            <person name="Quinn K."/>
        </authorList>
    </citation>
    <scope>NUCLEOTIDE SEQUENCE [LARGE SCALE GENOMIC DNA]</scope>
    <source>
        <strain evidence="1 2">SCH</strain>
    </source>
</reference>
<accession>A0A1E8Q0Y4</accession>
<evidence type="ECO:0000313" key="2">
    <source>
        <dbReference type="Proteomes" id="UP000178953"/>
    </source>
</evidence>
<keyword evidence="2" id="KW-1185">Reference proteome</keyword>
<comment type="caution">
    <text evidence="1">The sequence shown here is derived from an EMBL/GenBank/DDBJ whole genome shotgun (WGS) entry which is preliminary data.</text>
</comment>
<gene>
    <name evidence="1" type="ORF">BEL07_18975</name>
</gene>
<protein>
    <submittedName>
        <fullName evidence="1">Uncharacterized protein</fullName>
    </submittedName>
</protein>
<proteinExistence type="predicted"/>
<name>A0A1E8Q0Y4_9MYCO</name>
<organism evidence="1 2">
    <name type="scientific">Mycolicibacterium grossiae</name>
    <dbReference type="NCBI Taxonomy" id="1552759"/>
    <lineage>
        <taxon>Bacteria</taxon>
        <taxon>Bacillati</taxon>
        <taxon>Actinomycetota</taxon>
        <taxon>Actinomycetes</taxon>
        <taxon>Mycobacteriales</taxon>
        <taxon>Mycobacteriaceae</taxon>
        <taxon>Mycolicibacterium</taxon>
    </lineage>
</organism>
<sequence length="137" mass="14586">MPVGECVVLHGDGRADPLSAAAVDCDGGMSYTVATHTDVAGNCPPPADGTVFVEPFADRLTARLCLVPNLVVSHFYEFGIPTGIFGQTDCVGAGVAVIRIEERFEISDANACTDPSRAMRYRSIPRTYCLSYPGIDE</sequence>
<dbReference type="Proteomes" id="UP000178953">
    <property type="component" value="Unassembled WGS sequence"/>
</dbReference>
<dbReference type="EMBL" id="MCHX01000046">
    <property type="protein sequence ID" value="OFJ52163.1"/>
    <property type="molecule type" value="Genomic_DNA"/>
</dbReference>
<dbReference type="AlphaFoldDB" id="A0A1E8Q0Y4"/>
<evidence type="ECO:0000313" key="1">
    <source>
        <dbReference type="EMBL" id="OFJ52163.1"/>
    </source>
</evidence>